<evidence type="ECO:0000313" key="3">
    <source>
        <dbReference type="Proteomes" id="UP000240243"/>
    </source>
</evidence>
<evidence type="ECO:0000256" key="1">
    <source>
        <dbReference type="SAM" id="SignalP"/>
    </source>
</evidence>
<protein>
    <submittedName>
        <fullName evidence="2">Copper-binding protein</fullName>
    </submittedName>
</protein>
<dbReference type="Gene3D" id="2.40.50.320">
    <property type="entry name" value="Copper binding periplasmic protein CusF"/>
    <property type="match status" value="1"/>
</dbReference>
<feature type="signal peptide" evidence="1">
    <location>
        <begin position="1"/>
        <end position="22"/>
    </location>
</feature>
<feature type="chain" id="PRO_5015159489" evidence="1">
    <location>
        <begin position="23"/>
        <end position="119"/>
    </location>
</feature>
<evidence type="ECO:0000313" key="2">
    <source>
        <dbReference type="EMBL" id="PSJ46440.1"/>
    </source>
</evidence>
<dbReference type="InterPro" id="IPR021647">
    <property type="entry name" value="CusF_Ec"/>
</dbReference>
<proteinExistence type="predicted"/>
<dbReference type="OrthoDB" id="5771277at2"/>
<dbReference type="InterPro" id="IPR042230">
    <property type="entry name" value="CusF_sf"/>
</dbReference>
<reference evidence="2 3" key="1">
    <citation type="submission" date="2018-03" db="EMBL/GenBank/DDBJ databases">
        <title>The draft genome of Zobellella sp. 59N8.</title>
        <authorList>
            <person name="Liu L."/>
            <person name="Li L."/>
            <person name="Zhang X."/>
            <person name="Liang L."/>
            <person name="Wang T."/>
        </authorList>
    </citation>
    <scope>NUCLEOTIDE SEQUENCE [LARGE SCALE GENOMIC DNA]</scope>
    <source>
        <strain evidence="2 3">59N8</strain>
    </source>
</reference>
<keyword evidence="3" id="KW-1185">Reference proteome</keyword>
<organism evidence="2 3">
    <name type="scientific">Zobellella endophytica</name>
    <dbReference type="NCBI Taxonomy" id="2116700"/>
    <lineage>
        <taxon>Bacteria</taxon>
        <taxon>Pseudomonadati</taxon>
        <taxon>Pseudomonadota</taxon>
        <taxon>Gammaproteobacteria</taxon>
        <taxon>Aeromonadales</taxon>
        <taxon>Aeromonadaceae</taxon>
        <taxon>Zobellella</taxon>
    </lineage>
</organism>
<gene>
    <name evidence="2" type="ORF">C7H85_07325</name>
</gene>
<dbReference type="EMBL" id="PXYG01000002">
    <property type="protein sequence ID" value="PSJ46440.1"/>
    <property type="molecule type" value="Genomic_DNA"/>
</dbReference>
<sequence>MKQSLTGSLTLVMALSATPALAEQKMMEGMPIQEMKNTPMQMPASGQAVHTARGKVTKVDAATGVVTLTHGPVESLGWPGMTMGFRVMDQALLDRLAVGSTVEFEFRQGEKGYVITGVK</sequence>
<keyword evidence="1" id="KW-0732">Signal</keyword>
<accession>A0A2P7R8C1</accession>
<dbReference type="Proteomes" id="UP000240243">
    <property type="component" value="Unassembled WGS sequence"/>
</dbReference>
<dbReference type="RefSeq" id="WP_106729055.1">
    <property type="nucleotide sequence ID" value="NZ_PXYG01000002.1"/>
</dbReference>
<dbReference type="Pfam" id="PF11604">
    <property type="entry name" value="CusF_Ec"/>
    <property type="match status" value="1"/>
</dbReference>
<dbReference type="AlphaFoldDB" id="A0A2P7R8C1"/>
<comment type="caution">
    <text evidence="2">The sequence shown here is derived from an EMBL/GenBank/DDBJ whole genome shotgun (WGS) entry which is preliminary data.</text>
</comment>
<name>A0A2P7R8C1_9GAMM</name>